<dbReference type="OrthoDB" id="6159421at2759"/>
<dbReference type="PANTHER" id="PTHR37162">
    <property type="entry name" value="HAT FAMILY DIMERISATION DOMAINCONTAINING PROTEIN-RELATED"/>
    <property type="match status" value="1"/>
</dbReference>
<comment type="caution">
    <text evidence="2">The sequence shown here is derived from an EMBL/GenBank/DDBJ whole genome shotgun (WGS) entry which is preliminary data.</text>
</comment>
<dbReference type="EMBL" id="CAJQZP010000508">
    <property type="protein sequence ID" value="CAG4965206.1"/>
    <property type="molecule type" value="Genomic_DNA"/>
</dbReference>
<evidence type="ECO:0000256" key="1">
    <source>
        <dbReference type="SAM" id="MobiDB-lite"/>
    </source>
</evidence>
<evidence type="ECO:0000313" key="2">
    <source>
        <dbReference type="EMBL" id="CAG4965206.1"/>
    </source>
</evidence>
<organism evidence="2 3">
    <name type="scientific">Parnassius apollo</name>
    <name type="common">Apollo butterfly</name>
    <name type="synonym">Papilio apollo</name>
    <dbReference type="NCBI Taxonomy" id="110799"/>
    <lineage>
        <taxon>Eukaryota</taxon>
        <taxon>Metazoa</taxon>
        <taxon>Ecdysozoa</taxon>
        <taxon>Arthropoda</taxon>
        <taxon>Hexapoda</taxon>
        <taxon>Insecta</taxon>
        <taxon>Pterygota</taxon>
        <taxon>Neoptera</taxon>
        <taxon>Endopterygota</taxon>
        <taxon>Lepidoptera</taxon>
        <taxon>Glossata</taxon>
        <taxon>Ditrysia</taxon>
        <taxon>Papilionoidea</taxon>
        <taxon>Papilionidae</taxon>
        <taxon>Parnassiinae</taxon>
        <taxon>Parnassini</taxon>
        <taxon>Parnassius</taxon>
        <taxon>Parnassius</taxon>
    </lineage>
</organism>
<dbReference type="Proteomes" id="UP000691718">
    <property type="component" value="Unassembled WGS sequence"/>
</dbReference>
<sequence length="585" mass="67663">MDSDSNESDAQSSRLGTPPRKARKRHYDQKYSKLWEKDKEFAGIASQLSITQFGKTQSKKSFEDKIKFGEIRMACFLAKNNLPFNIAGDLKKLIQNVCSDSEIAKEITFEKTKAQAIVTNVTGKLSHSELVKTLQTEKFSLIVDESTDKSTTKHLALIARTAVDFNVEDSFLCLIPIVEGTASALHNICKEYFDNENIPYKENMIGFAADGANTMFGSHHSLSTLFANEIPHLFMMKCICHSFHLCASYACKTLPRGVEDFARDVYNYIQNSPKRLGDYKEFQSFLDIKPHKLLHPAQTRWLSLLPVVKRLLEQLPALKLYFQNAVLNDRLLAAQSIHVKSMDPSTELYLNFLDYVLLYFHDINKEMQSESPKLYLLYERIFTTYKTILECFIKPELLQLTEGEKNSSKDLNLDLENKILNLEYENKQNHVPIEEIYLGGNVISLLLKQDFLARINEMEIVQFKEKCILFYMESVKQIKQRFCFDEKQRLKCLKFMNPKHIIEKHAVATIAHLGVQFPGLCAENMTELDREWRLLRNMTFHFTEKNVDPTPEEFWKHVSSIKKGDRSPMFPPAMRIREKITHTST</sequence>
<keyword evidence="3" id="KW-1185">Reference proteome</keyword>
<name>A0A8S3WKH0_PARAO</name>
<dbReference type="PANTHER" id="PTHR37162:SF1">
    <property type="entry name" value="BED-TYPE DOMAIN-CONTAINING PROTEIN"/>
    <property type="match status" value="1"/>
</dbReference>
<evidence type="ECO:0000313" key="3">
    <source>
        <dbReference type="Proteomes" id="UP000691718"/>
    </source>
</evidence>
<feature type="region of interest" description="Disordered" evidence="1">
    <location>
        <begin position="1"/>
        <end position="28"/>
    </location>
</feature>
<proteinExistence type="predicted"/>
<dbReference type="AlphaFoldDB" id="A0A8S3WKH0"/>
<protein>
    <submittedName>
        <fullName evidence="2">(apollo) hypothetical protein</fullName>
    </submittedName>
</protein>
<accession>A0A8S3WKH0</accession>
<reference evidence="2" key="1">
    <citation type="submission" date="2021-04" db="EMBL/GenBank/DDBJ databases">
        <authorList>
            <person name="Tunstrom K."/>
        </authorList>
    </citation>
    <scope>NUCLEOTIDE SEQUENCE</scope>
</reference>
<gene>
    <name evidence="2" type="ORF">PAPOLLO_LOCUS7368</name>
</gene>